<reference evidence="2" key="1">
    <citation type="journal article" date="2023" name="G3 (Bethesda)">
        <title>Genome assembly and association tests identify interacting loci associated with vigor, precocity, and sex in interspecific pistachio rootstocks.</title>
        <authorList>
            <person name="Palmer W."/>
            <person name="Jacygrad E."/>
            <person name="Sagayaradj S."/>
            <person name="Cavanaugh K."/>
            <person name="Han R."/>
            <person name="Bertier L."/>
            <person name="Beede B."/>
            <person name="Kafkas S."/>
            <person name="Golino D."/>
            <person name="Preece J."/>
            <person name="Michelmore R."/>
        </authorList>
    </citation>
    <scope>NUCLEOTIDE SEQUENCE [LARGE SCALE GENOMIC DNA]</scope>
</reference>
<evidence type="ECO:0000313" key="1">
    <source>
        <dbReference type="EMBL" id="KAJ0054099.1"/>
    </source>
</evidence>
<name>A0ACC0ZM50_9ROSI</name>
<sequence>MGGVGGEGKGFRTDKVASQNRKRMDYALPSDDNHGGKDELYTELWRACAGPLVYVPRAGDKVYYFLQGHIEQVEAYMTEDGKMEMPIYKVPSKILCEVAEAGTDEVYAQITLLPKPEQDEPSLEDATSLPSPSKVNVCSFSKKLTPSDTSTHGGFSAPKQHADECLPPLVSILVNSSHYFLKVSWPQEDMSKDPPAQQLVAKDLHGYEWHFRHIYRGQPKRHLLTSGWSMFVTSKKLVAGDACIFLRGENGELRVGVRRTMKLQNNMPTSIISGPSMQHGILATASHAISTGTRFTVYYRPWSSPAEFIVPFDHYMRSAEINYSVGTRFRMAIEDEECAEQRIFGTIVGAGDIDQNRWPNSAWRRLKVKWDVRSDTLTRPERVSPWNIEPMTECTNRNPASVLPRIKRLRSTDATSPGFSSFVSIGGLQGQENRITGVKQLDALKLPLLPYFVPPPDPHWAHMQLGPENKLQFPMHSPFYRGPSSAESSPGGSIVSSGIPNHWPAMIAPYGVHDNAVSSKNLSVPDVNSLNSGSQDWRALELRDENGTPLAPPNDGGRYMLFGVNLFKCSPPELPSPQVANSIELESHGSIPPISQSSVSETIQVSDLSKSVSGNPSEMQCKNCHSFRSCTKVLKYGTVLGRSVDLTQFDGYEELLRELDKKFDFKGSLIDGSSGWHVTYMDYEGDMMVAGDYPWQLSSKTWCYCVCGWMLLM</sequence>
<evidence type="ECO:0000313" key="2">
    <source>
        <dbReference type="Proteomes" id="UP001163603"/>
    </source>
</evidence>
<gene>
    <name evidence="1" type="ORF">Pint_01071</name>
</gene>
<dbReference type="EMBL" id="CM047736">
    <property type="protein sequence ID" value="KAJ0054099.1"/>
    <property type="molecule type" value="Genomic_DNA"/>
</dbReference>
<accession>A0ACC0ZM50</accession>
<dbReference type="Proteomes" id="UP001163603">
    <property type="component" value="Chromosome 1"/>
</dbReference>
<keyword evidence="2" id="KW-1185">Reference proteome</keyword>
<protein>
    <submittedName>
        <fullName evidence="1">Uncharacterized protein</fullName>
    </submittedName>
</protein>
<proteinExistence type="predicted"/>
<organism evidence="1 2">
    <name type="scientific">Pistacia integerrima</name>
    <dbReference type="NCBI Taxonomy" id="434235"/>
    <lineage>
        <taxon>Eukaryota</taxon>
        <taxon>Viridiplantae</taxon>
        <taxon>Streptophyta</taxon>
        <taxon>Embryophyta</taxon>
        <taxon>Tracheophyta</taxon>
        <taxon>Spermatophyta</taxon>
        <taxon>Magnoliopsida</taxon>
        <taxon>eudicotyledons</taxon>
        <taxon>Gunneridae</taxon>
        <taxon>Pentapetalae</taxon>
        <taxon>rosids</taxon>
        <taxon>malvids</taxon>
        <taxon>Sapindales</taxon>
        <taxon>Anacardiaceae</taxon>
        <taxon>Pistacia</taxon>
    </lineage>
</organism>
<comment type="caution">
    <text evidence="1">The sequence shown here is derived from an EMBL/GenBank/DDBJ whole genome shotgun (WGS) entry which is preliminary data.</text>
</comment>